<keyword evidence="8" id="KW-0411">Iron-sulfur</keyword>
<keyword evidence="3" id="KW-0489">Methyltransferase</keyword>
<dbReference type="SFLD" id="SFLDS00029">
    <property type="entry name" value="Radical_SAM"/>
    <property type="match status" value="1"/>
</dbReference>
<dbReference type="InterPro" id="IPR020612">
    <property type="entry name" value="Methylthiotransferase_CS"/>
</dbReference>
<dbReference type="GO" id="GO:0003824">
    <property type="term" value="F:catalytic activity"/>
    <property type="evidence" value="ECO:0007669"/>
    <property type="project" value="InterPro"/>
</dbReference>
<dbReference type="Gene3D" id="3.80.30.20">
    <property type="entry name" value="tm_1862 like domain"/>
    <property type="match status" value="1"/>
</dbReference>
<gene>
    <name evidence="11" type="ORF">KI809_11950</name>
</gene>
<dbReference type="InterPro" id="IPR023404">
    <property type="entry name" value="rSAM_horseshoe"/>
</dbReference>
<dbReference type="SFLD" id="SFLDG01082">
    <property type="entry name" value="B12-binding_domain_containing"/>
    <property type="match status" value="1"/>
</dbReference>
<dbReference type="InterPro" id="IPR051198">
    <property type="entry name" value="BchE-like"/>
</dbReference>
<keyword evidence="7" id="KW-0408">Iron</keyword>
<keyword evidence="12" id="KW-1185">Reference proteome</keyword>
<dbReference type="GO" id="GO:0051539">
    <property type="term" value="F:4 iron, 4 sulfur cluster binding"/>
    <property type="evidence" value="ECO:0007669"/>
    <property type="project" value="UniProtKB-KW"/>
</dbReference>
<dbReference type="CDD" id="cd02068">
    <property type="entry name" value="radical_SAM_B12_BD"/>
    <property type="match status" value="1"/>
</dbReference>
<comment type="caution">
    <text evidence="11">The sequence shown here is derived from an EMBL/GenBank/DDBJ whole genome shotgun (WGS) entry which is preliminary data.</text>
</comment>
<dbReference type="Gene3D" id="3.40.50.280">
    <property type="entry name" value="Cobalamin-binding domain"/>
    <property type="match status" value="1"/>
</dbReference>
<dbReference type="InterPro" id="IPR007197">
    <property type="entry name" value="rSAM"/>
</dbReference>
<dbReference type="PANTHER" id="PTHR43409">
    <property type="entry name" value="ANAEROBIC MAGNESIUM-PROTOPORPHYRIN IX MONOMETHYL ESTER CYCLASE-RELATED"/>
    <property type="match status" value="1"/>
</dbReference>
<reference evidence="11 12" key="1">
    <citation type="submission" date="2021-05" db="EMBL/GenBank/DDBJ databases">
        <title>The draft genome of Geobacter pelophilus DSM 12255.</title>
        <authorList>
            <person name="Xu Z."/>
            <person name="Masuda Y."/>
            <person name="Itoh H."/>
            <person name="Senoo K."/>
        </authorList>
    </citation>
    <scope>NUCLEOTIDE SEQUENCE [LARGE SCALE GENOMIC DNA]</scope>
    <source>
        <strain evidence="11 12">DSM 12255</strain>
    </source>
</reference>
<evidence type="ECO:0000256" key="1">
    <source>
        <dbReference type="ARBA" id="ARBA00001966"/>
    </source>
</evidence>
<dbReference type="Pfam" id="PF02310">
    <property type="entry name" value="B12-binding"/>
    <property type="match status" value="1"/>
</dbReference>
<dbReference type="GO" id="GO:0005829">
    <property type="term" value="C:cytosol"/>
    <property type="evidence" value="ECO:0007669"/>
    <property type="project" value="TreeGrafter"/>
</dbReference>
<dbReference type="PROSITE" id="PS51918">
    <property type="entry name" value="RADICAL_SAM"/>
    <property type="match status" value="1"/>
</dbReference>
<keyword evidence="4" id="KW-0808">Transferase</keyword>
<keyword evidence="2" id="KW-0004">4Fe-4S</keyword>
<keyword evidence="5" id="KW-0949">S-adenosyl-L-methionine</keyword>
<evidence type="ECO:0000313" key="12">
    <source>
        <dbReference type="Proteomes" id="UP000811899"/>
    </source>
</evidence>
<evidence type="ECO:0000256" key="2">
    <source>
        <dbReference type="ARBA" id="ARBA00022485"/>
    </source>
</evidence>
<dbReference type="GO" id="GO:0046872">
    <property type="term" value="F:metal ion binding"/>
    <property type="evidence" value="ECO:0007669"/>
    <property type="project" value="UniProtKB-KW"/>
</dbReference>
<feature type="domain" description="Radical SAM core" evidence="10">
    <location>
        <begin position="181"/>
        <end position="400"/>
    </location>
</feature>
<sequence>MRVLLIQPPSSDPLMDQVYLFEPLALEYLGAGLKLDGHEVELLDARLDPDPESACNRFQPDLVGLTGFTSHVNIIKQLATRLKTISPELLIIVGGHHATVQPEEFNVPDIDVVVIGEGVFTLREIVRAVEQGSGFSEIKGLALPCPDGMIYSEPRPYTDLNALPCPDRGLTAGYRQHYFSEWFKPLASIRTSLGCTARCNFCALWGITGGKYLRRDPEAVVAELKTIAEPNIFFCDDESMCDVKRMDRLADLIREAGIKKNFFLYGRVDTIVNHAELFAKWAKIGLAQVFVGMEDFSDERLAAMNKGVTSAQQIQAAKILDDLGIMMYASFMVDPAYRREDFRSLIVYVRRLRLKYATFTVMTPLPGTALHKEREQEILSRKPELYDMLHALLPTTLPLEEFYRELANLYTNAVPFYRVLPALYRFGMHGLLLRIRLFGRILAKIKAGHLDY</sequence>
<dbReference type="SUPFAM" id="SSF102114">
    <property type="entry name" value="Radical SAM enzymes"/>
    <property type="match status" value="1"/>
</dbReference>
<dbReference type="InterPro" id="IPR058240">
    <property type="entry name" value="rSAM_sf"/>
</dbReference>
<dbReference type="InterPro" id="IPR006158">
    <property type="entry name" value="Cobalamin-bd"/>
</dbReference>
<keyword evidence="6" id="KW-0479">Metal-binding</keyword>
<dbReference type="SFLD" id="SFLDG01123">
    <property type="entry name" value="methyltransferase_(Class_B)"/>
    <property type="match status" value="1"/>
</dbReference>
<feature type="domain" description="B12-binding" evidence="9">
    <location>
        <begin position="1"/>
        <end position="136"/>
    </location>
</feature>
<evidence type="ECO:0000256" key="8">
    <source>
        <dbReference type="ARBA" id="ARBA00023014"/>
    </source>
</evidence>
<dbReference type="PROSITE" id="PS01278">
    <property type="entry name" value="MTTASE_RADICAL"/>
    <property type="match status" value="1"/>
</dbReference>
<comment type="cofactor">
    <cofactor evidence="1">
        <name>[4Fe-4S] cluster</name>
        <dbReference type="ChEBI" id="CHEBI:49883"/>
    </cofactor>
</comment>
<dbReference type="EMBL" id="JAHCVJ010000004">
    <property type="protein sequence ID" value="MBT0665009.1"/>
    <property type="molecule type" value="Genomic_DNA"/>
</dbReference>
<evidence type="ECO:0000256" key="3">
    <source>
        <dbReference type="ARBA" id="ARBA00022603"/>
    </source>
</evidence>
<proteinExistence type="predicted"/>
<evidence type="ECO:0000256" key="5">
    <source>
        <dbReference type="ARBA" id="ARBA00022691"/>
    </source>
</evidence>
<organism evidence="11 12">
    <name type="scientific">Geoanaerobacter pelophilus</name>
    <dbReference type="NCBI Taxonomy" id="60036"/>
    <lineage>
        <taxon>Bacteria</taxon>
        <taxon>Pseudomonadati</taxon>
        <taxon>Thermodesulfobacteriota</taxon>
        <taxon>Desulfuromonadia</taxon>
        <taxon>Geobacterales</taxon>
        <taxon>Geobacteraceae</taxon>
        <taxon>Geoanaerobacter</taxon>
    </lineage>
</organism>
<evidence type="ECO:0000256" key="7">
    <source>
        <dbReference type="ARBA" id="ARBA00023004"/>
    </source>
</evidence>
<dbReference type="PROSITE" id="PS51332">
    <property type="entry name" value="B12_BINDING"/>
    <property type="match status" value="1"/>
</dbReference>
<evidence type="ECO:0000259" key="10">
    <source>
        <dbReference type="PROSITE" id="PS51918"/>
    </source>
</evidence>
<dbReference type="Proteomes" id="UP000811899">
    <property type="component" value="Unassembled WGS sequence"/>
</dbReference>
<dbReference type="SUPFAM" id="SSF52242">
    <property type="entry name" value="Cobalamin (vitamin B12)-binding domain"/>
    <property type="match status" value="1"/>
</dbReference>
<evidence type="ECO:0000313" key="11">
    <source>
        <dbReference type="EMBL" id="MBT0665009.1"/>
    </source>
</evidence>
<dbReference type="InterPro" id="IPR006638">
    <property type="entry name" value="Elp3/MiaA/NifB-like_rSAM"/>
</dbReference>
<dbReference type="AlphaFoldDB" id="A0AAW4L2Q3"/>
<evidence type="ECO:0000256" key="6">
    <source>
        <dbReference type="ARBA" id="ARBA00022723"/>
    </source>
</evidence>
<dbReference type="SMART" id="SM00729">
    <property type="entry name" value="Elp3"/>
    <property type="match status" value="1"/>
</dbReference>
<dbReference type="InterPro" id="IPR036724">
    <property type="entry name" value="Cobalamin-bd_sf"/>
</dbReference>
<protein>
    <submittedName>
        <fullName evidence="11">Cobalamin-dependent protein</fullName>
    </submittedName>
</protein>
<evidence type="ECO:0000256" key="4">
    <source>
        <dbReference type="ARBA" id="ARBA00022679"/>
    </source>
</evidence>
<dbReference type="GO" id="GO:0031419">
    <property type="term" value="F:cobalamin binding"/>
    <property type="evidence" value="ECO:0007669"/>
    <property type="project" value="InterPro"/>
</dbReference>
<dbReference type="CDD" id="cd01335">
    <property type="entry name" value="Radical_SAM"/>
    <property type="match status" value="1"/>
</dbReference>
<dbReference type="RefSeq" id="WP_214171776.1">
    <property type="nucleotide sequence ID" value="NZ_JAHCVJ010000004.1"/>
</dbReference>
<dbReference type="Pfam" id="PF04055">
    <property type="entry name" value="Radical_SAM"/>
    <property type="match status" value="1"/>
</dbReference>
<dbReference type="InterPro" id="IPR034466">
    <property type="entry name" value="Methyltransferase_Class_B"/>
</dbReference>
<accession>A0AAW4L2Q3</accession>
<name>A0AAW4L2Q3_9BACT</name>
<dbReference type="PANTHER" id="PTHR43409:SF7">
    <property type="entry name" value="BLL1977 PROTEIN"/>
    <property type="match status" value="1"/>
</dbReference>
<evidence type="ECO:0000259" key="9">
    <source>
        <dbReference type="PROSITE" id="PS51332"/>
    </source>
</evidence>